<keyword evidence="4" id="KW-0804">Transcription</keyword>
<dbReference type="PANTHER" id="PTHR30346">
    <property type="entry name" value="TRANSCRIPTIONAL DUAL REGULATOR HCAR-RELATED"/>
    <property type="match status" value="1"/>
</dbReference>
<comment type="similarity">
    <text evidence="1">Belongs to the LysR transcriptional regulatory family.</text>
</comment>
<dbReference type="Pfam" id="PF03466">
    <property type="entry name" value="LysR_substrate"/>
    <property type="match status" value="1"/>
</dbReference>
<name>A0ABV6A3D1_9PSEU</name>
<dbReference type="InterPro" id="IPR036388">
    <property type="entry name" value="WH-like_DNA-bd_sf"/>
</dbReference>
<sequence length="276" mass="29379">MAELGGIELRHLRYFLAVADVGTVTAAARELNIAQPSLSQQISTLERRAGAKLFHRTARGVELTAAGGALASAARKAFGVLEAGLGAVRAAVVPVLVGICSGVSGELLERLESDLGGEVRFEPVESAAQPALLRSGRLDLGVLRMPVPVEGLAVTELSQEPLGVVVHRSHPLAKESTVDWPDLEGQRLLWFPEERAPGYANAVLDHIAAAGWSPVPHRVPQSGHTLFKHVLARNADLVALRPHAAVSADAELVWIPLQRNAPRERMALVRSLPGGR</sequence>
<dbReference type="Gene3D" id="3.40.190.10">
    <property type="entry name" value="Periplasmic binding protein-like II"/>
    <property type="match status" value="2"/>
</dbReference>
<dbReference type="InterPro" id="IPR036390">
    <property type="entry name" value="WH_DNA-bd_sf"/>
</dbReference>
<dbReference type="RefSeq" id="WP_377858214.1">
    <property type="nucleotide sequence ID" value="NZ_JBHLZU010000023.1"/>
</dbReference>
<evidence type="ECO:0000256" key="1">
    <source>
        <dbReference type="ARBA" id="ARBA00009437"/>
    </source>
</evidence>
<dbReference type="Gene3D" id="1.10.10.10">
    <property type="entry name" value="Winged helix-like DNA-binding domain superfamily/Winged helix DNA-binding domain"/>
    <property type="match status" value="1"/>
</dbReference>
<evidence type="ECO:0000259" key="5">
    <source>
        <dbReference type="PROSITE" id="PS50931"/>
    </source>
</evidence>
<dbReference type="SUPFAM" id="SSF46785">
    <property type="entry name" value="Winged helix' DNA-binding domain"/>
    <property type="match status" value="1"/>
</dbReference>
<dbReference type="EMBL" id="JBHLZU010000023">
    <property type="protein sequence ID" value="MFB9907657.1"/>
    <property type="molecule type" value="Genomic_DNA"/>
</dbReference>
<evidence type="ECO:0000313" key="6">
    <source>
        <dbReference type="EMBL" id="MFB9907657.1"/>
    </source>
</evidence>
<dbReference type="SUPFAM" id="SSF53850">
    <property type="entry name" value="Periplasmic binding protein-like II"/>
    <property type="match status" value="1"/>
</dbReference>
<gene>
    <name evidence="6" type="ORF">ACFFQA_27295</name>
</gene>
<keyword evidence="7" id="KW-1185">Reference proteome</keyword>
<evidence type="ECO:0000256" key="4">
    <source>
        <dbReference type="ARBA" id="ARBA00023163"/>
    </source>
</evidence>
<evidence type="ECO:0000256" key="2">
    <source>
        <dbReference type="ARBA" id="ARBA00023015"/>
    </source>
</evidence>
<evidence type="ECO:0000256" key="3">
    <source>
        <dbReference type="ARBA" id="ARBA00023125"/>
    </source>
</evidence>
<protein>
    <submittedName>
        <fullName evidence="6">LysR family transcriptional regulator</fullName>
    </submittedName>
</protein>
<dbReference type="InterPro" id="IPR000847">
    <property type="entry name" value="LysR_HTH_N"/>
</dbReference>
<dbReference type="InterPro" id="IPR005119">
    <property type="entry name" value="LysR_subst-bd"/>
</dbReference>
<dbReference type="Proteomes" id="UP001589693">
    <property type="component" value="Unassembled WGS sequence"/>
</dbReference>
<dbReference type="PRINTS" id="PR00039">
    <property type="entry name" value="HTHLYSR"/>
</dbReference>
<keyword evidence="3" id="KW-0238">DNA-binding</keyword>
<proteinExistence type="inferred from homology"/>
<dbReference type="PANTHER" id="PTHR30346:SF28">
    <property type="entry name" value="HTH-TYPE TRANSCRIPTIONAL REGULATOR CYNR"/>
    <property type="match status" value="1"/>
</dbReference>
<dbReference type="PROSITE" id="PS50931">
    <property type="entry name" value="HTH_LYSR"/>
    <property type="match status" value="1"/>
</dbReference>
<comment type="caution">
    <text evidence="6">The sequence shown here is derived from an EMBL/GenBank/DDBJ whole genome shotgun (WGS) entry which is preliminary data.</text>
</comment>
<feature type="domain" description="HTH lysR-type" evidence="5">
    <location>
        <begin position="7"/>
        <end position="64"/>
    </location>
</feature>
<dbReference type="Pfam" id="PF00126">
    <property type="entry name" value="HTH_1"/>
    <property type="match status" value="1"/>
</dbReference>
<organism evidence="6 7">
    <name type="scientific">Allokutzneria oryzae</name>
    <dbReference type="NCBI Taxonomy" id="1378989"/>
    <lineage>
        <taxon>Bacteria</taxon>
        <taxon>Bacillati</taxon>
        <taxon>Actinomycetota</taxon>
        <taxon>Actinomycetes</taxon>
        <taxon>Pseudonocardiales</taxon>
        <taxon>Pseudonocardiaceae</taxon>
        <taxon>Allokutzneria</taxon>
    </lineage>
</organism>
<dbReference type="CDD" id="cd08414">
    <property type="entry name" value="PBP2_LTTR_aromatics_like"/>
    <property type="match status" value="1"/>
</dbReference>
<keyword evidence="2" id="KW-0805">Transcription regulation</keyword>
<reference evidence="6 7" key="1">
    <citation type="submission" date="2024-09" db="EMBL/GenBank/DDBJ databases">
        <authorList>
            <person name="Sun Q."/>
            <person name="Mori K."/>
        </authorList>
    </citation>
    <scope>NUCLEOTIDE SEQUENCE [LARGE SCALE GENOMIC DNA]</scope>
    <source>
        <strain evidence="6 7">TBRC 7907</strain>
    </source>
</reference>
<accession>A0ABV6A3D1</accession>
<evidence type="ECO:0000313" key="7">
    <source>
        <dbReference type="Proteomes" id="UP001589693"/>
    </source>
</evidence>